<dbReference type="Gene3D" id="3.40.50.1980">
    <property type="entry name" value="Nitrogenase molybdenum iron protein domain"/>
    <property type="match status" value="1"/>
</dbReference>
<evidence type="ECO:0000256" key="2">
    <source>
        <dbReference type="ARBA" id="ARBA00023125"/>
    </source>
</evidence>
<name>A0A927BR16_9BACL</name>
<feature type="domain" description="HTH araC/xylS-type" evidence="4">
    <location>
        <begin position="165"/>
        <end position="263"/>
    </location>
</feature>
<gene>
    <name evidence="5" type="ORF">IDH44_01775</name>
</gene>
<dbReference type="GO" id="GO:0003700">
    <property type="term" value="F:DNA-binding transcription factor activity"/>
    <property type="evidence" value="ECO:0007669"/>
    <property type="project" value="InterPro"/>
</dbReference>
<dbReference type="SUPFAM" id="SSF46689">
    <property type="entry name" value="Homeodomain-like"/>
    <property type="match status" value="2"/>
</dbReference>
<proteinExistence type="predicted"/>
<keyword evidence="6" id="KW-1185">Reference proteome</keyword>
<dbReference type="AlphaFoldDB" id="A0A927BR16"/>
<comment type="caution">
    <text evidence="5">The sequence shown here is derived from an EMBL/GenBank/DDBJ whole genome shotgun (WGS) entry which is preliminary data.</text>
</comment>
<evidence type="ECO:0000259" key="4">
    <source>
        <dbReference type="PROSITE" id="PS01124"/>
    </source>
</evidence>
<dbReference type="Proteomes" id="UP000621560">
    <property type="component" value="Unassembled WGS sequence"/>
</dbReference>
<dbReference type="InterPro" id="IPR009057">
    <property type="entry name" value="Homeodomain-like_sf"/>
</dbReference>
<keyword evidence="1" id="KW-0805">Transcription regulation</keyword>
<dbReference type="PROSITE" id="PS01124">
    <property type="entry name" value="HTH_ARAC_FAMILY_2"/>
    <property type="match status" value="1"/>
</dbReference>
<dbReference type="GO" id="GO:0043565">
    <property type="term" value="F:sequence-specific DNA binding"/>
    <property type="evidence" value="ECO:0007669"/>
    <property type="project" value="InterPro"/>
</dbReference>
<protein>
    <submittedName>
        <fullName evidence="5">AraC family transcriptional regulator</fullName>
    </submittedName>
</protein>
<evidence type="ECO:0000256" key="1">
    <source>
        <dbReference type="ARBA" id="ARBA00023015"/>
    </source>
</evidence>
<keyword evidence="2" id="KW-0238">DNA-binding</keyword>
<reference evidence="5" key="1">
    <citation type="submission" date="2020-09" db="EMBL/GenBank/DDBJ databases">
        <title>A novel bacterium of genus Paenibacillus, isolated from South China Sea.</title>
        <authorList>
            <person name="Huang H."/>
            <person name="Mo K."/>
            <person name="Hu Y."/>
        </authorList>
    </citation>
    <scope>NUCLEOTIDE SEQUENCE</scope>
    <source>
        <strain evidence="5">IB182496</strain>
    </source>
</reference>
<evidence type="ECO:0000256" key="3">
    <source>
        <dbReference type="ARBA" id="ARBA00023163"/>
    </source>
</evidence>
<evidence type="ECO:0000313" key="6">
    <source>
        <dbReference type="Proteomes" id="UP000621560"/>
    </source>
</evidence>
<sequence length="549" mass="59861">MDAWGRAAMPPQLELKGLTRLAGDVPIVSSDHAIVILLKGRATIRSAHERFLLVEGDAMQLPCGPNARVEPMQGIGWVLHYAVRVYGDERAAGTAQAVLLPPLRVVKVRPLAALAAAIDKLAACEEPRGETAAMRRQAALLELLALLMDNQARTHQAPEGAQAVEATIAYARRHFTEPLTVEQLAGMAGLGRASYSALFRQLTGDKPLSYLNRLRLNRAKELLLLGDDPLREIARAVGYRDEGYFNRLFRARFGCAPKAYARMHRATSGPGRATAAAWPPAARLAVSGSMLGDVLLLGIQPQCAALRVMGRQVVYRDRLAGIDELEDMCPGEALEPGRPELVLLESEHGRAVGAGIAWDRATRVVAFDRAEDTELRLQTIGTLLDRREAAERWIAAHEAAAQAMWTSVRSRIGSGETASVLVQVGEHLYAMGNQGLAATLYHPRGFVPSGGAQRLIAQRRRFAPVGADELTDYDGDRLFLLVGADAWPHAERLLASASWRELRACRRGVVHLAKAQWNYDDALTRERLVPLLPRMLSAGCDSSRPVPSI</sequence>
<dbReference type="PANTHER" id="PTHR46796:SF7">
    <property type="entry name" value="ARAC FAMILY TRANSCRIPTIONAL REGULATOR"/>
    <property type="match status" value="1"/>
</dbReference>
<dbReference type="Pfam" id="PF12833">
    <property type="entry name" value="HTH_18"/>
    <property type="match status" value="1"/>
</dbReference>
<dbReference type="InterPro" id="IPR050204">
    <property type="entry name" value="AraC_XylS_family_regulators"/>
</dbReference>
<accession>A0A927BR16</accession>
<organism evidence="5 6">
    <name type="scientific">Paenibacillus sabuli</name>
    <dbReference type="NCBI Taxonomy" id="2772509"/>
    <lineage>
        <taxon>Bacteria</taxon>
        <taxon>Bacillati</taxon>
        <taxon>Bacillota</taxon>
        <taxon>Bacilli</taxon>
        <taxon>Bacillales</taxon>
        <taxon>Paenibacillaceae</taxon>
        <taxon>Paenibacillus</taxon>
    </lineage>
</organism>
<dbReference type="PROSITE" id="PS00041">
    <property type="entry name" value="HTH_ARAC_FAMILY_1"/>
    <property type="match status" value="1"/>
</dbReference>
<evidence type="ECO:0000313" key="5">
    <source>
        <dbReference type="EMBL" id="MBD2843908.1"/>
    </source>
</evidence>
<dbReference type="EMBL" id="JACXIZ010000006">
    <property type="protein sequence ID" value="MBD2843908.1"/>
    <property type="molecule type" value="Genomic_DNA"/>
</dbReference>
<dbReference type="PANTHER" id="PTHR46796">
    <property type="entry name" value="HTH-TYPE TRANSCRIPTIONAL ACTIVATOR RHAS-RELATED"/>
    <property type="match status" value="1"/>
</dbReference>
<dbReference type="Gene3D" id="1.10.10.60">
    <property type="entry name" value="Homeodomain-like"/>
    <property type="match status" value="2"/>
</dbReference>
<keyword evidence="3" id="KW-0804">Transcription</keyword>
<dbReference type="SMART" id="SM00342">
    <property type="entry name" value="HTH_ARAC"/>
    <property type="match status" value="1"/>
</dbReference>
<dbReference type="RefSeq" id="WP_190914094.1">
    <property type="nucleotide sequence ID" value="NZ_JACXIZ010000006.1"/>
</dbReference>
<dbReference type="InterPro" id="IPR018060">
    <property type="entry name" value="HTH_AraC"/>
</dbReference>
<dbReference type="SUPFAM" id="SSF53807">
    <property type="entry name" value="Helical backbone' metal receptor"/>
    <property type="match status" value="1"/>
</dbReference>
<dbReference type="InterPro" id="IPR018062">
    <property type="entry name" value="HTH_AraC-typ_CS"/>
</dbReference>